<accession>A0A1H6S7J9</accession>
<name>A0A1H6S7J9_9FLAO</name>
<sequence>MKNKKANQRVKYKAFIPLVNLLLFNRAENPQFDTEIGNLSIKFIEANHYFKNIDSEDETYFEKCINDFLKDLDRKKRAVLSEIVMDSDFVSSMLMLNNILNIDNSKISPTEDFYIELNTFLIEGKIGFYFCYFIKYQIEDVFGYDFSDNKVISKEQYDNLIAVLCNPKKPTFNSRHL</sequence>
<gene>
    <name evidence="1" type="ORF">SAMN05660918_1239</name>
</gene>
<organism evidence="1 2">
    <name type="scientific">Flavobacterium terrigena</name>
    <dbReference type="NCBI Taxonomy" id="402734"/>
    <lineage>
        <taxon>Bacteria</taxon>
        <taxon>Pseudomonadati</taxon>
        <taxon>Bacteroidota</taxon>
        <taxon>Flavobacteriia</taxon>
        <taxon>Flavobacteriales</taxon>
        <taxon>Flavobacteriaceae</taxon>
        <taxon>Flavobacterium</taxon>
    </lineage>
</organism>
<evidence type="ECO:0000313" key="2">
    <source>
        <dbReference type="Proteomes" id="UP000199702"/>
    </source>
</evidence>
<dbReference type="EMBL" id="FNYA01000002">
    <property type="protein sequence ID" value="SEI63859.1"/>
    <property type="molecule type" value="Genomic_DNA"/>
</dbReference>
<evidence type="ECO:0000313" key="1">
    <source>
        <dbReference type="EMBL" id="SEI63859.1"/>
    </source>
</evidence>
<proteinExistence type="predicted"/>
<dbReference type="RefSeq" id="WP_091309794.1">
    <property type="nucleotide sequence ID" value="NZ_CBCSJU010000002.1"/>
</dbReference>
<keyword evidence="2" id="KW-1185">Reference proteome</keyword>
<protein>
    <submittedName>
        <fullName evidence="1">Uncharacterized protein</fullName>
    </submittedName>
</protein>
<dbReference type="STRING" id="402734.SAMN05660918_1239"/>
<dbReference type="Proteomes" id="UP000199702">
    <property type="component" value="Unassembled WGS sequence"/>
</dbReference>
<reference evidence="2" key="1">
    <citation type="submission" date="2016-10" db="EMBL/GenBank/DDBJ databases">
        <authorList>
            <person name="Varghese N."/>
            <person name="Submissions S."/>
        </authorList>
    </citation>
    <scope>NUCLEOTIDE SEQUENCE [LARGE SCALE GENOMIC DNA]</scope>
    <source>
        <strain evidence="2">DSM 17934</strain>
    </source>
</reference>
<dbReference type="AlphaFoldDB" id="A0A1H6S7J9"/>